<sequence>MDTPPLQALFVPNELVSEILFLLSVKNIVRLKCVSKSWNALISDPLFVQKHHNLSLQNPHLMLSWKTITPAVKFVVPFPVHLLLKNPSITVSSNKSHDFEHNCRIVGSCNGLLCLLFNSETETSKPKNWLRFWNPATRTSSKNLGSFRYRTPRRYDNSYGLSCYKFSFGYDASTLTYKVVAFRVRRNNDSWESRVKIFNLGDNCWRNIQSFPIFPLNWLQNRRRLASNCRLNDGVHLSGTINWLAMYKPTTHVVQFVIVSLDLSTESYKKLLPPPGFNEMPCFQPLLRVLMDSLCLSHNPKKTELVLWQMKEYGVQESWTQLFKISYKNLQMQNIDAGFACLYVNSDTVIFANKYCNQPYIYNLKDKTVKRIKVGLNLDWFDQAMVYVESLVSVP</sequence>
<proteinExistence type="predicted"/>
<name>A0A072U0W6_MEDTR</name>
<reference evidence="2 5" key="1">
    <citation type="journal article" date="2011" name="Nature">
        <title>The Medicago genome provides insight into the evolution of rhizobial symbioses.</title>
        <authorList>
            <person name="Young N.D."/>
            <person name="Debelle F."/>
            <person name="Oldroyd G.E."/>
            <person name="Geurts R."/>
            <person name="Cannon S.B."/>
            <person name="Udvardi M.K."/>
            <person name="Benedito V.A."/>
            <person name="Mayer K.F."/>
            <person name="Gouzy J."/>
            <person name="Schoof H."/>
            <person name="Van de Peer Y."/>
            <person name="Proost S."/>
            <person name="Cook D.R."/>
            <person name="Meyers B.C."/>
            <person name="Spannagl M."/>
            <person name="Cheung F."/>
            <person name="De Mita S."/>
            <person name="Krishnakumar V."/>
            <person name="Gundlach H."/>
            <person name="Zhou S."/>
            <person name="Mudge J."/>
            <person name="Bharti A.K."/>
            <person name="Murray J.D."/>
            <person name="Naoumkina M.A."/>
            <person name="Rosen B."/>
            <person name="Silverstein K.A."/>
            <person name="Tang H."/>
            <person name="Rombauts S."/>
            <person name="Zhao P.X."/>
            <person name="Zhou P."/>
            <person name="Barbe V."/>
            <person name="Bardou P."/>
            <person name="Bechner M."/>
            <person name="Bellec A."/>
            <person name="Berger A."/>
            <person name="Berges H."/>
            <person name="Bidwell S."/>
            <person name="Bisseling T."/>
            <person name="Choisne N."/>
            <person name="Couloux A."/>
            <person name="Denny R."/>
            <person name="Deshpande S."/>
            <person name="Dai X."/>
            <person name="Doyle J.J."/>
            <person name="Dudez A.M."/>
            <person name="Farmer A.D."/>
            <person name="Fouteau S."/>
            <person name="Franken C."/>
            <person name="Gibelin C."/>
            <person name="Gish J."/>
            <person name="Goldstein S."/>
            <person name="Gonzalez A.J."/>
            <person name="Green P.J."/>
            <person name="Hallab A."/>
            <person name="Hartog M."/>
            <person name="Hua A."/>
            <person name="Humphray S.J."/>
            <person name="Jeong D.H."/>
            <person name="Jing Y."/>
            <person name="Jocker A."/>
            <person name="Kenton S.M."/>
            <person name="Kim D.J."/>
            <person name="Klee K."/>
            <person name="Lai H."/>
            <person name="Lang C."/>
            <person name="Lin S."/>
            <person name="Macmil S.L."/>
            <person name="Magdelenat G."/>
            <person name="Matthews L."/>
            <person name="McCorrison J."/>
            <person name="Monaghan E.L."/>
            <person name="Mun J.H."/>
            <person name="Najar F.Z."/>
            <person name="Nicholson C."/>
            <person name="Noirot C."/>
            <person name="O'Bleness M."/>
            <person name="Paule C.R."/>
            <person name="Poulain J."/>
            <person name="Prion F."/>
            <person name="Qin B."/>
            <person name="Qu C."/>
            <person name="Retzel E.F."/>
            <person name="Riddle C."/>
            <person name="Sallet E."/>
            <person name="Samain S."/>
            <person name="Samson N."/>
            <person name="Sanders I."/>
            <person name="Saurat O."/>
            <person name="Scarpelli C."/>
            <person name="Schiex T."/>
            <person name="Segurens B."/>
            <person name="Severin A.J."/>
            <person name="Sherrier D.J."/>
            <person name="Shi R."/>
            <person name="Sims S."/>
            <person name="Singer S.R."/>
            <person name="Sinharoy S."/>
            <person name="Sterck L."/>
            <person name="Viollet A."/>
            <person name="Wang B.B."/>
            <person name="Wang K."/>
            <person name="Wang M."/>
            <person name="Wang X."/>
            <person name="Warfsmann J."/>
            <person name="Weissenbach J."/>
            <person name="White D.D."/>
            <person name="White J.D."/>
            <person name="Wiley G.B."/>
            <person name="Wincker P."/>
            <person name="Xing Y."/>
            <person name="Yang L."/>
            <person name="Yao Z."/>
            <person name="Ying F."/>
            <person name="Zhai J."/>
            <person name="Zhou L."/>
            <person name="Zuber A."/>
            <person name="Denarie J."/>
            <person name="Dixon R.A."/>
            <person name="May G.D."/>
            <person name="Schwartz D.C."/>
            <person name="Rogers J."/>
            <person name="Quetier F."/>
            <person name="Town C.D."/>
            <person name="Roe B.A."/>
        </authorList>
    </citation>
    <scope>NUCLEOTIDE SEQUENCE [LARGE SCALE GENOMIC DNA]</scope>
    <source>
        <strain evidence="2">A17</strain>
        <strain evidence="4 5">cv. Jemalong A17</strain>
    </source>
</reference>
<dbReference type="InterPro" id="IPR036047">
    <property type="entry name" value="F-box-like_dom_sf"/>
</dbReference>
<dbReference type="HOGENOM" id="CLU_027176_0_1_1"/>
<evidence type="ECO:0000313" key="4">
    <source>
        <dbReference type="EnsemblPlants" id="KEH23076"/>
    </source>
</evidence>
<accession>A0A072U0W6</accession>
<dbReference type="Pfam" id="PF00646">
    <property type="entry name" value="F-box"/>
    <property type="match status" value="1"/>
</dbReference>
<dbReference type="KEGG" id="mtr:25498662"/>
<dbReference type="STRING" id="3880.A0A072U0W6"/>
<dbReference type="InterPro" id="IPR001810">
    <property type="entry name" value="F-box_dom"/>
</dbReference>
<dbReference type="InterPro" id="IPR052361">
    <property type="entry name" value="F-box_domain"/>
</dbReference>
<reference evidence="3" key="5">
    <citation type="journal article" date="2018" name="Nat. Plants">
        <title>Whole-genome landscape of Medicago truncatula symbiotic genes.</title>
        <authorList>
            <person name="Pecrix Y."/>
            <person name="Gamas P."/>
            <person name="Carrere S."/>
        </authorList>
    </citation>
    <scope>NUCLEOTIDE SEQUENCE</scope>
    <source>
        <tissue evidence="3">Leaves</tissue>
    </source>
</reference>
<feature type="domain" description="F-box" evidence="1">
    <location>
        <begin position="5"/>
        <end position="51"/>
    </location>
</feature>
<dbReference type="PANTHER" id="PTHR31790">
    <property type="entry name" value="OS02G0783600 PROTEIN"/>
    <property type="match status" value="1"/>
</dbReference>
<dbReference type="SUPFAM" id="SSF81383">
    <property type="entry name" value="F-box domain"/>
    <property type="match status" value="1"/>
</dbReference>
<evidence type="ECO:0000313" key="5">
    <source>
        <dbReference type="Proteomes" id="UP000002051"/>
    </source>
</evidence>
<dbReference type="Proteomes" id="UP000265566">
    <property type="component" value="Chromosome 7"/>
</dbReference>
<organism evidence="2 5">
    <name type="scientific">Medicago truncatula</name>
    <name type="common">Barrel medic</name>
    <name type="synonym">Medicago tribuloides</name>
    <dbReference type="NCBI Taxonomy" id="3880"/>
    <lineage>
        <taxon>Eukaryota</taxon>
        <taxon>Viridiplantae</taxon>
        <taxon>Streptophyta</taxon>
        <taxon>Embryophyta</taxon>
        <taxon>Tracheophyta</taxon>
        <taxon>Spermatophyta</taxon>
        <taxon>Magnoliopsida</taxon>
        <taxon>eudicotyledons</taxon>
        <taxon>Gunneridae</taxon>
        <taxon>Pentapetalae</taxon>
        <taxon>rosids</taxon>
        <taxon>fabids</taxon>
        <taxon>Fabales</taxon>
        <taxon>Fabaceae</taxon>
        <taxon>Papilionoideae</taxon>
        <taxon>50 kb inversion clade</taxon>
        <taxon>NPAAA clade</taxon>
        <taxon>Hologalegina</taxon>
        <taxon>IRL clade</taxon>
        <taxon>Trifolieae</taxon>
        <taxon>Medicago</taxon>
    </lineage>
</organism>
<dbReference type="Gene3D" id="1.20.1280.50">
    <property type="match status" value="1"/>
</dbReference>
<evidence type="ECO:0000313" key="2">
    <source>
        <dbReference type="EMBL" id="KEH23076.1"/>
    </source>
</evidence>
<dbReference type="Pfam" id="PF07734">
    <property type="entry name" value="FBA_1"/>
    <property type="match status" value="1"/>
</dbReference>
<dbReference type="InterPro" id="IPR006527">
    <property type="entry name" value="F-box-assoc_dom_typ1"/>
</dbReference>
<dbReference type="EMBL" id="CM001223">
    <property type="protein sequence ID" value="KEH23076.1"/>
    <property type="molecule type" value="Genomic_DNA"/>
</dbReference>
<reference evidence="4" key="3">
    <citation type="submission" date="2015-04" db="UniProtKB">
        <authorList>
            <consortium name="EnsemblPlants"/>
        </authorList>
    </citation>
    <scope>IDENTIFICATION</scope>
    <source>
        <strain evidence="4">cv. Jemalong A17</strain>
    </source>
</reference>
<evidence type="ECO:0000313" key="6">
    <source>
        <dbReference type="Proteomes" id="UP000265566"/>
    </source>
</evidence>
<keyword evidence="5" id="KW-1185">Reference proteome</keyword>
<dbReference type="NCBIfam" id="TIGR01640">
    <property type="entry name" value="F_box_assoc_1"/>
    <property type="match status" value="1"/>
</dbReference>
<evidence type="ECO:0000313" key="3">
    <source>
        <dbReference type="EMBL" id="RHN46327.1"/>
    </source>
</evidence>
<reference evidence="6" key="4">
    <citation type="journal article" date="2018" name="Nat. Plants">
        <title>Whole-genome landscape of Medicago truncatula symbiotic genes.</title>
        <authorList>
            <person name="Pecrix Y."/>
            <person name="Staton S.E."/>
            <person name="Sallet E."/>
            <person name="Lelandais-Briere C."/>
            <person name="Moreau S."/>
            <person name="Carrere S."/>
            <person name="Blein T."/>
            <person name="Jardinaud M.F."/>
            <person name="Latrasse D."/>
            <person name="Zouine M."/>
            <person name="Zahm M."/>
            <person name="Kreplak J."/>
            <person name="Mayjonade B."/>
            <person name="Satge C."/>
            <person name="Perez M."/>
            <person name="Cauet S."/>
            <person name="Marande W."/>
            <person name="Chantry-Darmon C."/>
            <person name="Lopez-Roques C."/>
            <person name="Bouchez O."/>
            <person name="Berard A."/>
            <person name="Debelle F."/>
            <person name="Munos S."/>
            <person name="Bendahmane A."/>
            <person name="Berges H."/>
            <person name="Niebel A."/>
            <person name="Buitink J."/>
            <person name="Frugier F."/>
            <person name="Benhamed M."/>
            <person name="Crespi M."/>
            <person name="Gouzy J."/>
            <person name="Gamas P."/>
        </authorList>
    </citation>
    <scope>NUCLEOTIDE SEQUENCE [LARGE SCALE GENOMIC DNA]</scope>
    <source>
        <strain evidence="6">cv. Jemalong A17</strain>
    </source>
</reference>
<gene>
    <name evidence="4" type="primary">25498662</name>
    <name evidence="2" type="ordered locus">MTR_7g066100</name>
    <name evidence="3" type="ORF">MtrunA17_Chr7g0241051</name>
</gene>
<dbReference type="InterPro" id="IPR017451">
    <property type="entry name" value="F-box-assoc_interact_dom"/>
</dbReference>
<dbReference type="SMART" id="SM00256">
    <property type="entry name" value="FBOX"/>
    <property type="match status" value="1"/>
</dbReference>
<dbReference type="PANTHER" id="PTHR31790:SF81">
    <property type="entry name" value="PROTEIN, PUTATIVE-RELATED"/>
    <property type="match status" value="1"/>
</dbReference>
<protein>
    <submittedName>
        <fullName evidence="2">F-box protein interaction domain protein</fullName>
    </submittedName>
    <submittedName>
        <fullName evidence="3">Putative F-box domain-containing protein</fullName>
    </submittedName>
</protein>
<dbReference type="OrthoDB" id="1939031at2759"/>
<dbReference type="EMBL" id="PSQE01000007">
    <property type="protein sequence ID" value="RHN46327.1"/>
    <property type="molecule type" value="Genomic_DNA"/>
</dbReference>
<dbReference type="Gramene" id="rna40807">
    <property type="protein sequence ID" value="RHN46327.1"/>
    <property type="gene ID" value="gene40807"/>
</dbReference>
<evidence type="ECO:0000259" key="1">
    <source>
        <dbReference type="PROSITE" id="PS50181"/>
    </source>
</evidence>
<dbReference type="AlphaFoldDB" id="A0A072U0W6"/>
<reference evidence="2 5" key="2">
    <citation type="journal article" date="2014" name="BMC Genomics">
        <title>An improved genome release (version Mt4.0) for the model legume Medicago truncatula.</title>
        <authorList>
            <person name="Tang H."/>
            <person name="Krishnakumar V."/>
            <person name="Bidwell S."/>
            <person name="Rosen B."/>
            <person name="Chan A."/>
            <person name="Zhou S."/>
            <person name="Gentzbittel L."/>
            <person name="Childs K.L."/>
            <person name="Yandell M."/>
            <person name="Gundlach H."/>
            <person name="Mayer K.F."/>
            <person name="Schwartz D.C."/>
            <person name="Town C.D."/>
        </authorList>
    </citation>
    <scope>GENOME REANNOTATION</scope>
    <source>
        <strain evidence="2">A17</strain>
        <strain evidence="4 5">cv. Jemalong A17</strain>
    </source>
</reference>
<dbReference type="EnsemblPlants" id="KEH23076">
    <property type="protein sequence ID" value="KEH23076"/>
    <property type="gene ID" value="MTR_7g066100"/>
</dbReference>
<dbReference type="PROSITE" id="PS50181">
    <property type="entry name" value="FBOX"/>
    <property type="match status" value="1"/>
</dbReference>
<dbReference type="Proteomes" id="UP000002051">
    <property type="component" value="Unassembled WGS sequence"/>
</dbReference>